<dbReference type="Proteomes" id="UP000198217">
    <property type="component" value="Chromosome I"/>
</dbReference>
<dbReference type="AlphaFoldDB" id="A0A1C5INI8"/>
<dbReference type="Gene3D" id="3.40.50.150">
    <property type="entry name" value="Vaccinia Virus protein VP39"/>
    <property type="match status" value="1"/>
</dbReference>
<reference evidence="2 3" key="1">
    <citation type="submission" date="2016-06" db="EMBL/GenBank/DDBJ databases">
        <authorList>
            <person name="Kjaerup R.B."/>
            <person name="Dalgaard T.S."/>
            <person name="Juul-Madsen H.R."/>
        </authorList>
    </citation>
    <scope>NUCLEOTIDE SEQUENCE [LARGE SCALE GENOMIC DNA]</scope>
    <source>
        <strain evidence="2 3">DSM 43904</strain>
    </source>
</reference>
<dbReference type="EMBL" id="LT607750">
    <property type="protein sequence ID" value="SCG59366.1"/>
    <property type="molecule type" value="Genomic_DNA"/>
</dbReference>
<feature type="compositionally biased region" description="Low complexity" evidence="1">
    <location>
        <begin position="14"/>
        <end position="28"/>
    </location>
</feature>
<protein>
    <recommendedName>
        <fullName evidence="4">Methyltransferase domain-containing protein</fullName>
    </recommendedName>
</protein>
<dbReference type="SUPFAM" id="SSF53335">
    <property type="entry name" value="S-adenosyl-L-methionine-dependent methyltransferases"/>
    <property type="match status" value="1"/>
</dbReference>
<evidence type="ECO:0000313" key="2">
    <source>
        <dbReference type="EMBL" id="SCG59366.1"/>
    </source>
</evidence>
<evidence type="ECO:0008006" key="4">
    <source>
        <dbReference type="Google" id="ProtNLM"/>
    </source>
</evidence>
<accession>A0A1C5INI8</accession>
<proteinExistence type="predicted"/>
<gene>
    <name evidence="2" type="ORF">GA0070609_3535</name>
</gene>
<keyword evidence="3" id="KW-1185">Reference proteome</keyword>
<evidence type="ECO:0000256" key="1">
    <source>
        <dbReference type="SAM" id="MobiDB-lite"/>
    </source>
</evidence>
<sequence length="261" mass="29303">MRGNPSPQRPPDPAAATGPSDDAAASTDRPPGDHLPARSTNGLRRVSAGVRNRLVDGEQSWGARRRRARAAWLSDTFPDLPSMSVIDLGGRVETWTRALVRPAHVHVVNLEGPTSDVPDWAEVDHGDACHLPAHIAARRYDLVFSNSVLEHVGGHERRLRFAEFVHTLADRHWVQTPYRYFPIEPHWLAPGMQFLPLRARVALARRWPLQHTVASRREDAVAEVLWTELLDYTQMRHLFPASRIRTERLAGLPKSLIAIAV</sequence>
<organism evidence="2 3">
    <name type="scientific">Micromonospora echinaurantiaca</name>
    <dbReference type="NCBI Taxonomy" id="47857"/>
    <lineage>
        <taxon>Bacteria</taxon>
        <taxon>Bacillati</taxon>
        <taxon>Actinomycetota</taxon>
        <taxon>Actinomycetes</taxon>
        <taxon>Micromonosporales</taxon>
        <taxon>Micromonosporaceae</taxon>
        <taxon>Micromonospora</taxon>
    </lineage>
</organism>
<dbReference type="InterPro" id="IPR029063">
    <property type="entry name" value="SAM-dependent_MTases_sf"/>
</dbReference>
<evidence type="ECO:0000313" key="3">
    <source>
        <dbReference type="Proteomes" id="UP000198217"/>
    </source>
</evidence>
<name>A0A1C5INI8_9ACTN</name>
<feature type="region of interest" description="Disordered" evidence="1">
    <location>
        <begin position="1"/>
        <end position="46"/>
    </location>
</feature>